<organism evidence="2 3">
    <name type="scientific">Punica granatum</name>
    <name type="common">Pomegranate</name>
    <dbReference type="NCBI Taxonomy" id="22663"/>
    <lineage>
        <taxon>Eukaryota</taxon>
        <taxon>Viridiplantae</taxon>
        <taxon>Streptophyta</taxon>
        <taxon>Embryophyta</taxon>
        <taxon>Tracheophyta</taxon>
        <taxon>Spermatophyta</taxon>
        <taxon>Magnoliopsida</taxon>
        <taxon>eudicotyledons</taxon>
        <taxon>Gunneridae</taxon>
        <taxon>Pentapetalae</taxon>
        <taxon>rosids</taxon>
        <taxon>malvids</taxon>
        <taxon>Myrtales</taxon>
        <taxon>Lythraceae</taxon>
        <taxon>Punica</taxon>
    </lineage>
</organism>
<dbReference type="EMBL" id="PGOL01003810">
    <property type="protein sequence ID" value="PKI39467.1"/>
    <property type="molecule type" value="Genomic_DNA"/>
</dbReference>
<proteinExistence type="predicted"/>
<feature type="compositionally biased region" description="Basic and acidic residues" evidence="1">
    <location>
        <begin position="1"/>
        <end position="17"/>
    </location>
</feature>
<keyword evidence="3" id="KW-1185">Reference proteome</keyword>
<reference evidence="2 3" key="1">
    <citation type="submission" date="2017-11" db="EMBL/GenBank/DDBJ databases">
        <title>De-novo sequencing of pomegranate (Punica granatum L.) genome.</title>
        <authorList>
            <person name="Akparov Z."/>
            <person name="Amiraslanov A."/>
            <person name="Hajiyeva S."/>
            <person name="Abbasov M."/>
            <person name="Kaur K."/>
            <person name="Hamwieh A."/>
            <person name="Solovyev V."/>
            <person name="Salamov A."/>
            <person name="Braich B."/>
            <person name="Kosarev P."/>
            <person name="Mahmoud A."/>
            <person name="Hajiyev E."/>
            <person name="Babayeva S."/>
            <person name="Izzatullayeva V."/>
            <person name="Mammadov A."/>
            <person name="Mammadov A."/>
            <person name="Sharifova S."/>
            <person name="Ojaghi J."/>
            <person name="Eynullazada K."/>
            <person name="Bayramov B."/>
            <person name="Abdulazimova A."/>
            <person name="Shahmuradov I."/>
        </authorList>
    </citation>
    <scope>NUCLEOTIDE SEQUENCE [LARGE SCALE GENOMIC DNA]</scope>
    <source>
        <strain evidence="3">cv. AG2017</strain>
        <tissue evidence="2">Leaf</tissue>
    </source>
</reference>
<sequence>MSDDDSKKKGVDKKPVDHSSPFFLSHSYNPRSALISSTSFLTGTLFARNRLKNLPAEEGDTSPRASNSSVIDYYTTLKGLWDELEDYLEVSNCTCDASGQQAKEKEVEKLHQFLMGLDAEMYGSTVSQILNTEPLPTVNKDFQMVNQEEKRKVPPRRDDRVDVATF</sequence>
<feature type="region of interest" description="Disordered" evidence="1">
    <location>
        <begin position="147"/>
        <end position="166"/>
    </location>
</feature>
<name>A0A2I0I658_PUNGR</name>
<dbReference type="Proteomes" id="UP000233551">
    <property type="component" value="Unassembled WGS sequence"/>
</dbReference>
<evidence type="ECO:0000256" key="1">
    <source>
        <dbReference type="SAM" id="MobiDB-lite"/>
    </source>
</evidence>
<dbReference type="STRING" id="22663.A0A2I0I658"/>
<dbReference type="PANTHER" id="PTHR34222">
    <property type="entry name" value="GAG_PRE-INTEGRS DOMAIN-CONTAINING PROTEIN"/>
    <property type="match status" value="1"/>
</dbReference>
<dbReference type="AlphaFoldDB" id="A0A2I0I658"/>
<gene>
    <name evidence="2" type="ORF">CRG98_040143</name>
</gene>
<comment type="caution">
    <text evidence="2">The sequence shown here is derived from an EMBL/GenBank/DDBJ whole genome shotgun (WGS) entry which is preliminary data.</text>
</comment>
<evidence type="ECO:0000313" key="3">
    <source>
        <dbReference type="Proteomes" id="UP000233551"/>
    </source>
</evidence>
<feature type="region of interest" description="Disordered" evidence="1">
    <location>
        <begin position="1"/>
        <end position="23"/>
    </location>
</feature>
<dbReference type="PANTHER" id="PTHR34222:SF28">
    <property type="entry name" value="CCHC-TYPE DOMAIN-CONTAINING PROTEIN"/>
    <property type="match status" value="1"/>
</dbReference>
<evidence type="ECO:0000313" key="2">
    <source>
        <dbReference type="EMBL" id="PKI39467.1"/>
    </source>
</evidence>
<protein>
    <submittedName>
        <fullName evidence="2">Uncharacterized protein</fullName>
    </submittedName>
</protein>
<accession>A0A2I0I658</accession>